<evidence type="ECO:0000256" key="1">
    <source>
        <dbReference type="SAM" id="MobiDB-lite"/>
    </source>
</evidence>
<accession>A0A392W6I9</accession>
<name>A0A392W6I9_9FABA</name>
<sequence length="25" mass="2891">FTSMLKEKLQQEEGDQCEIEHAPSI</sequence>
<evidence type="ECO:0000313" key="2">
    <source>
        <dbReference type="EMBL" id="MCI95383.1"/>
    </source>
</evidence>
<dbReference type="Proteomes" id="UP000265520">
    <property type="component" value="Unassembled WGS sequence"/>
</dbReference>
<protein>
    <submittedName>
        <fullName evidence="2">Uncharacterized protein</fullName>
    </submittedName>
</protein>
<feature type="compositionally biased region" description="Basic and acidic residues" evidence="1">
    <location>
        <begin position="1"/>
        <end position="11"/>
    </location>
</feature>
<feature type="region of interest" description="Disordered" evidence="1">
    <location>
        <begin position="1"/>
        <end position="25"/>
    </location>
</feature>
<dbReference type="EMBL" id="LXQA011385273">
    <property type="protein sequence ID" value="MCI95383.1"/>
    <property type="molecule type" value="Genomic_DNA"/>
</dbReference>
<comment type="caution">
    <text evidence="2">The sequence shown here is derived from an EMBL/GenBank/DDBJ whole genome shotgun (WGS) entry which is preliminary data.</text>
</comment>
<proteinExistence type="predicted"/>
<keyword evidence="3" id="KW-1185">Reference proteome</keyword>
<reference evidence="2 3" key="1">
    <citation type="journal article" date="2018" name="Front. Plant Sci.">
        <title>Red Clover (Trifolium pratense) and Zigzag Clover (T. medium) - A Picture of Genomic Similarities and Differences.</title>
        <authorList>
            <person name="Dluhosova J."/>
            <person name="Istvanek J."/>
            <person name="Nedelnik J."/>
            <person name="Repkova J."/>
        </authorList>
    </citation>
    <scope>NUCLEOTIDE SEQUENCE [LARGE SCALE GENOMIC DNA]</scope>
    <source>
        <strain evidence="3">cv. 10/8</strain>
        <tissue evidence="2">Leaf</tissue>
    </source>
</reference>
<organism evidence="2 3">
    <name type="scientific">Trifolium medium</name>
    <dbReference type="NCBI Taxonomy" id="97028"/>
    <lineage>
        <taxon>Eukaryota</taxon>
        <taxon>Viridiplantae</taxon>
        <taxon>Streptophyta</taxon>
        <taxon>Embryophyta</taxon>
        <taxon>Tracheophyta</taxon>
        <taxon>Spermatophyta</taxon>
        <taxon>Magnoliopsida</taxon>
        <taxon>eudicotyledons</taxon>
        <taxon>Gunneridae</taxon>
        <taxon>Pentapetalae</taxon>
        <taxon>rosids</taxon>
        <taxon>fabids</taxon>
        <taxon>Fabales</taxon>
        <taxon>Fabaceae</taxon>
        <taxon>Papilionoideae</taxon>
        <taxon>50 kb inversion clade</taxon>
        <taxon>NPAAA clade</taxon>
        <taxon>Hologalegina</taxon>
        <taxon>IRL clade</taxon>
        <taxon>Trifolieae</taxon>
        <taxon>Trifolium</taxon>
    </lineage>
</organism>
<evidence type="ECO:0000313" key="3">
    <source>
        <dbReference type="Proteomes" id="UP000265520"/>
    </source>
</evidence>
<dbReference type="AlphaFoldDB" id="A0A392W6I9"/>
<feature type="non-terminal residue" evidence="2">
    <location>
        <position position="1"/>
    </location>
</feature>